<name>A0ABR0BXE2_PURLI</name>
<dbReference type="Proteomes" id="UP001287286">
    <property type="component" value="Unassembled WGS sequence"/>
</dbReference>
<keyword evidence="3" id="KW-1185">Reference proteome</keyword>
<evidence type="ECO:0000313" key="3">
    <source>
        <dbReference type="Proteomes" id="UP001287286"/>
    </source>
</evidence>
<proteinExistence type="predicted"/>
<feature type="compositionally biased region" description="Basic residues" evidence="1">
    <location>
        <begin position="111"/>
        <end position="122"/>
    </location>
</feature>
<comment type="caution">
    <text evidence="2">The sequence shown here is derived from an EMBL/GenBank/DDBJ whole genome shotgun (WGS) entry which is preliminary data.</text>
</comment>
<gene>
    <name evidence="2" type="ORF">Purlil1_6925</name>
</gene>
<evidence type="ECO:0000256" key="1">
    <source>
        <dbReference type="SAM" id="MobiDB-lite"/>
    </source>
</evidence>
<feature type="compositionally biased region" description="Low complexity" evidence="1">
    <location>
        <begin position="137"/>
        <end position="154"/>
    </location>
</feature>
<evidence type="ECO:0000313" key="2">
    <source>
        <dbReference type="EMBL" id="KAK4088714.1"/>
    </source>
</evidence>
<reference evidence="2 3" key="1">
    <citation type="journal article" date="2024" name="Microbiol. Resour. Announc.">
        <title>Genome annotations for the ascomycete fungi Trichoderma harzianum, Trichoderma aggressivum, and Purpureocillium lilacinum.</title>
        <authorList>
            <person name="Beijen E.P.W."/>
            <person name="Ohm R.A."/>
        </authorList>
    </citation>
    <scope>NUCLEOTIDE SEQUENCE [LARGE SCALE GENOMIC DNA]</scope>
    <source>
        <strain evidence="2 3">CBS 150709</strain>
    </source>
</reference>
<organism evidence="2 3">
    <name type="scientific">Purpureocillium lilacinum</name>
    <name type="common">Paecilomyces lilacinus</name>
    <dbReference type="NCBI Taxonomy" id="33203"/>
    <lineage>
        <taxon>Eukaryota</taxon>
        <taxon>Fungi</taxon>
        <taxon>Dikarya</taxon>
        <taxon>Ascomycota</taxon>
        <taxon>Pezizomycotina</taxon>
        <taxon>Sordariomycetes</taxon>
        <taxon>Hypocreomycetidae</taxon>
        <taxon>Hypocreales</taxon>
        <taxon>Ophiocordycipitaceae</taxon>
        <taxon>Purpureocillium</taxon>
    </lineage>
</organism>
<dbReference type="EMBL" id="JAWRVI010000023">
    <property type="protein sequence ID" value="KAK4088714.1"/>
    <property type="molecule type" value="Genomic_DNA"/>
</dbReference>
<feature type="compositionally biased region" description="Polar residues" evidence="1">
    <location>
        <begin position="166"/>
        <end position="176"/>
    </location>
</feature>
<accession>A0ABR0BXE2</accession>
<protein>
    <submittedName>
        <fullName evidence="2">Uncharacterized protein</fullName>
    </submittedName>
</protein>
<sequence>MYECYLGTAHRYARAFLRAVRDFVLSKVPSDKSPLACQAALVLWGRRGDTPFLGSVAQALATRPQESRLLQWLVQALRRARWHVCSVRPCPTHPKQGRSDTKSPDAQPGRAKPRSRIRRAMHARSLPTASLVLSKNGSAPAAGSAAAGPARAASTTHPNAAIVNRLTGSSSRDPGN</sequence>
<feature type="region of interest" description="Disordered" evidence="1">
    <location>
        <begin position="87"/>
        <end position="176"/>
    </location>
</feature>
<feature type="compositionally biased region" description="Polar residues" evidence="1">
    <location>
        <begin position="127"/>
        <end position="136"/>
    </location>
</feature>